<dbReference type="Gene3D" id="3.20.20.80">
    <property type="entry name" value="Glycosidases"/>
    <property type="match status" value="1"/>
</dbReference>
<dbReference type="AlphaFoldDB" id="A0A6A1VLD2"/>
<gene>
    <name evidence="7" type="ORF">CJ030_MR5G010041</name>
</gene>
<keyword evidence="2" id="KW-0732">Signal</keyword>
<keyword evidence="3" id="KW-0378">Hydrolase</keyword>
<dbReference type="FunFam" id="3.10.50.10:FF:000003">
    <property type="entry name" value="Class V chitinase CHIT5b"/>
    <property type="match status" value="1"/>
</dbReference>
<dbReference type="EMBL" id="RXIC02000023">
    <property type="protein sequence ID" value="KAB1211830.1"/>
    <property type="molecule type" value="Genomic_DNA"/>
</dbReference>
<comment type="similarity">
    <text evidence="1">Belongs to the glycosyl hydrolase 18 family. Chitinase class V subfamily.</text>
</comment>
<dbReference type="Gene3D" id="3.10.50.10">
    <property type="match status" value="1"/>
</dbReference>
<proteinExistence type="inferred from homology"/>
<evidence type="ECO:0000256" key="1">
    <source>
        <dbReference type="ARBA" id="ARBA00008682"/>
    </source>
</evidence>
<keyword evidence="8" id="KW-1185">Reference proteome</keyword>
<evidence type="ECO:0000256" key="2">
    <source>
        <dbReference type="ARBA" id="ARBA00022729"/>
    </source>
</evidence>
<sequence length="435" mass="47805">MGRYLSVCGGKDLYIGTPPILEASKPPRNYISLLARNQSTASCLAFPTTSIMTAVKAGYWSSTSGFSVASIDSSHFTHLFCAFADLDPLTYQVNFPATSATISRHFLTFTQTVQRRNSNVKTLLSIGGPDSDPSTFAQMANQRSNRAAFISSSIQLARTNNFHGLDLCWLYPSTNQESNDLGTLLNEWRNAITDEADGSGNEPLLLTAQVFYSPLGLYRYPVSVICLRLDWINLLAYGYHTPSNSPNQTRAHAAWTTRGQEPSGESGINAWIAEARNNKIKIVLGLPFFGYAWVLVNENNNQVSAPASGAPANLQPDGLIGYNQIATFAAQRTATTVFDTVTQTNYVYDKTTWISFDDRRAITNKIRKGQGEAAGVDWLLCMACGLRQQLESVKTSCSTMGITLDQLGEWIKLMLYIHNMHGQKGADLSCSVFCF</sequence>
<dbReference type="InterPro" id="IPR029070">
    <property type="entry name" value="Chitinase_insertion_sf"/>
</dbReference>
<dbReference type="PANTHER" id="PTHR11177">
    <property type="entry name" value="CHITINASE"/>
    <property type="match status" value="1"/>
</dbReference>
<evidence type="ECO:0000313" key="8">
    <source>
        <dbReference type="Proteomes" id="UP000516437"/>
    </source>
</evidence>
<accession>A0A6A1VLD2</accession>
<keyword evidence="4" id="KW-0325">Glycoprotein</keyword>
<dbReference type="SUPFAM" id="SSF51445">
    <property type="entry name" value="(Trans)glycosidases"/>
    <property type="match status" value="1"/>
</dbReference>
<dbReference type="InterPro" id="IPR001223">
    <property type="entry name" value="Glyco_hydro18_cat"/>
</dbReference>
<dbReference type="PANTHER" id="PTHR11177:SF383">
    <property type="entry name" value="GLYCOSYL HYDROLASE FAMILY PROTEIN WITH CHITINASE INSERTION DOMAIN-CONTAINING PROTEIN"/>
    <property type="match status" value="1"/>
</dbReference>
<comment type="caution">
    <text evidence="7">The sequence shown here is derived from an EMBL/GenBank/DDBJ whole genome shotgun (WGS) entry which is preliminary data.</text>
</comment>
<evidence type="ECO:0000259" key="6">
    <source>
        <dbReference type="PROSITE" id="PS51910"/>
    </source>
</evidence>
<feature type="domain" description="GH18" evidence="6">
    <location>
        <begin position="54"/>
        <end position="373"/>
    </location>
</feature>
<dbReference type="InterPro" id="IPR011583">
    <property type="entry name" value="Chitinase_II/V-like_cat"/>
</dbReference>
<dbReference type="SMART" id="SM00636">
    <property type="entry name" value="Glyco_18"/>
    <property type="match status" value="1"/>
</dbReference>
<organism evidence="7 8">
    <name type="scientific">Morella rubra</name>
    <name type="common">Chinese bayberry</name>
    <dbReference type="NCBI Taxonomy" id="262757"/>
    <lineage>
        <taxon>Eukaryota</taxon>
        <taxon>Viridiplantae</taxon>
        <taxon>Streptophyta</taxon>
        <taxon>Embryophyta</taxon>
        <taxon>Tracheophyta</taxon>
        <taxon>Spermatophyta</taxon>
        <taxon>Magnoliopsida</taxon>
        <taxon>eudicotyledons</taxon>
        <taxon>Gunneridae</taxon>
        <taxon>Pentapetalae</taxon>
        <taxon>rosids</taxon>
        <taxon>fabids</taxon>
        <taxon>Fagales</taxon>
        <taxon>Myricaceae</taxon>
        <taxon>Morella</taxon>
    </lineage>
</organism>
<dbReference type="GO" id="GO:0005975">
    <property type="term" value="P:carbohydrate metabolic process"/>
    <property type="evidence" value="ECO:0007669"/>
    <property type="project" value="InterPro"/>
</dbReference>
<dbReference type="Pfam" id="PF00704">
    <property type="entry name" value="Glyco_hydro_18"/>
    <property type="match status" value="1"/>
</dbReference>
<dbReference type="GO" id="GO:0005576">
    <property type="term" value="C:extracellular region"/>
    <property type="evidence" value="ECO:0007669"/>
    <property type="project" value="TreeGrafter"/>
</dbReference>
<dbReference type="InterPro" id="IPR017853">
    <property type="entry name" value="GH"/>
</dbReference>
<dbReference type="InterPro" id="IPR050314">
    <property type="entry name" value="Glycosyl_Hydrlase_18"/>
</dbReference>
<reference evidence="7 8" key="1">
    <citation type="journal article" date="2019" name="Plant Biotechnol. J.">
        <title>The red bayberry genome and genetic basis of sex determination.</title>
        <authorList>
            <person name="Jia H.M."/>
            <person name="Jia H.J."/>
            <person name="Cai Q.L."/>
            <person name="Wang Y."/>
            <person name="Zhao H.B."/>
            <person name="Yang W.F."/>
            <person name="Wang G.Y."/>
            <person name="Li Y.H."/>
            <person name="Zhan D.L."/>
            <person name="Shen Y.T."/>
            <person name="Niu Q.F."/>
            <person name="Chang L."/>
            <person name="Qiu J."/>
            <person name="Zhao L."/>
            <person name="Xie H.B."/>
            <person name="Fu W.Y."/>
            <person name="Jin J."/>
            <person name="Li X.W."/>
            <person name="Jiao Y."/>
            <person name="Zhou C.C."/>
            <person name="Tu T."/>
            <person name="Chai C.Y."/>
            <person name="Gao J.L."/>
            <person name="Fan L.J."/>
            <person name="van de Weg E."/>
            <person name="Wang J.Y."/>
            <person name="Gao Z.S."/>
        </authorList>
    </citation>
    <scope>NUCLEOTIDE SEQUENCE [LARGE SCALE GENOMIC DNA]</scope>
    <source>
        <tissue evidence="7">Leaves</tissue>
    </source>
</reference>
<name>A0A6A1VLD2_9ROSI</name>
<dbReference type="PROSITE" id="PS51910">
    <property type="entry name" value="GH18_2"/>
    <property type="match status" value="1"/>
</dbReference>
<dbReference type="SUPFAM" id="SSF54556">
    <property type="entry name" value="Chitinase insertion domain"/>
    <property type="match status" value="1"/>
</dbReference>
<evidence type="ECO:0000256" key="5">
    <source>
        <dbReference type="ARBA" id="ARBA00023295"/>
    </source>
</evidence>
<keyword evidence="5" id="KW-0326">Glycosidase</keyword>
<evidence type="ECO:0000256" key="4">
    <source>
        <dbReference type="ARBA" id="ARBA00023180"/>
    </source>
</evidence>
<dbReference type="GO" id="GO:0008061">
    <property type="term" value="F:chitin binding"/>
    <property type="evidence" value="ECO:0007669"/>
    <property type="project" value="InterPro"/>
</dbReference>
<protein>
    <submittedName>
        <fullName evidence="7">Chitinase-3-like protein 1</fullName>
    </submittedName>
</protein>
<dbReference type="Proteomes" id="UP000516437">
    <property type="component" value="Chromosome 5"/>
</dbReference>
<dbReference type="GO" id="GO:0006032">
    <property type="term" value="P:chitin catabolic process"/>
    <property type="evidence" value="ECO:0007669"/>
    <property type="project" value="TreeGrafter"/>
</dbReference>
<dbReference type="OrthoDB" id="73875at2759"/>
<dbReference type="GO" id="GO:0004568">
    <property type="term" value="F:chitinase activity"/>
    <property type="evidence" value="ECO:0007669"/>
    <property type="project" value="TreeGrafter"/>
</dbReference>
<evidence type="ECO:0000256" key="3">
    <source>
        <dbReference type="ARBA" id="ARBA00022801"/>
    </source>
</evidence>
<evidence type="ECO:0000313" key="7">
    <source>
        <dbReference type="EMBL" id="KAB1211830.1"/>
    </source>
</evidence>